<evidence type="ECO:0000256" key="4">
    <source>
        <dbReference type="ARBA" id="ARBA00022801"/>
    </source>
</evidence>
<evidence type="ECO:0000259" key="14">
    <source>
        <dbReference type="PROSITE" id="PS51217"/>
    </source>
</evidence>
<feature type="domain" description="UvrD-like helicase C-terminal" evidence="14">
    <location>
        <begin position="284"/>
        <end position="566"/>
    </location>
</feature>
<evidence type="ECO:0000256" key="9">
    <source>
        <dbReference type="ARBA" id="ARBA00034617"/>
    </source>
</evidence>
<dbReference type="PANTHER" id="PTHR11070:SF64">
    <property type="entry name" value="ATP-DEPENDENT DNA HELICASE REP"/>
    <property type="match status" value="1"/>
</dbReference>
<keyword evidence="16" id="KW-1185">Reference proteome</keyword>
<keyword evidence="7 11" id="KW-0238">DNA-binding</keyword>
<reference evidence="15 16" key="1">
    <citation type="submission" date="2020-08" db="EMBL/GenBank/DDBJ databases">
        <title>Novel species isolated from subtropical streams in China.</title>
        <authorList>
            <person name="Lu H."/>
        </authorList>
    </citation>
    <scope>NUCLEOTIDE SEQUENCE [LARGE SCALE GENOMIC DNA]</scope>
    <source>
        <strain evidence="15 16">CY18W</strain>
    </source>
</reference>
<feature type="binding site" evidence="12">
    <location>
        <begin position="24"/>
        <end position="31"/>
    </location>
    <ligand>
        <name>ATP</name>
        <dbReference type="ChEBI" id="CHEBI:30616"/>
    </ligand>
</feature>
<dbReference type="EMBL" id="JACOGF010000002">
    <property type="protein sequence ID" value="MBC3916605.1"/>
    <property type="molecule type" value="Genomic_DNA"/>
</dbReference>
<dbReference type="PROSITE" id="PS51217">
    <property type="entry name" value="UVRD_HELICASE_CTER"/>
    <property type="match status" value="1"/>
</dbReference>
<evidence type="ECO:0000256" key="1">
    <source>
        <dbReference type="ARBA" id="ARBA00009922"/>
    </source>
</evidence>
<evidence type="ECO:0000256" key="2">
    <source>
        <dbReference type="ARBA" id="ARBA00022705"/>
    </source>
</evidence>
<proteinExistence type="inferred from homology"/>
<keyword evidence="2 11" id="KW-0235">DNA replication</keyword>
<dbReference type="Pfam" id="PF13361">
    <property type="entry name" value="UvrD_C"/>
    <property type="match status" value="1"/>
</dbReference>
<dbReference type="Gene3D" id="1.10.486.10">
    <property type="entry name" value="PCRA, domain 4"/>
    <property type="match status" value="1"/>
</dbReference>
<feature type="domain" description="UvrD-like helicase ATP-binding" evidence="13">
    <location>
        <begin position="3"/>
        <end position="283"/>
    </location>
</feature>
<comment type="catalytic activity">
    <reaction evidence="10 11">
        <text>ATP + H2O = ADP + phosphate + H(+)</text>
        <dbReference type="Rhea" id="RHEA:13065"/>
        <dbReference type="ChEBI" id="CHEBI:15377"/>
        <dbReference type="ChEBI" id="CHEBI:15378"/>
        <dbReference type="ChEBI" id="CHEBI:30616"/>
        <dbReference type="ChEBI" id="CHEBI:43474"/>
        <dbReference type="ChEBI" id="CHEBI:456216"/>
        <dbReference type="EC" id="5.6.2.4"/>
    </reaction>
</comment>
<gene>
    <name evidence="11" type="primary">rep</name>
    <name evidence="15" type="ORF">H8L32_03820</name>
</gene>
<evidence type="ECO:0000256" key="12">
    <source>
        <dbReference type="PROSITE-ProRule" id="PRU00560"/>
    </source>
</evidence>
<comment type="catalytic activity">
    <reaction evidence="9 11">
        <text>Couples ATP hydrolysis with the unwinding of duplex DNA by translocating in the 3'-5' direction.</text>
        <dbReference type="EC" id="5.6.2.4"/>
    </reaction>
</comment>
<keyword evidence="3 11" id="KW-0547">Nucleotide-binding</keyword>
<organism evidence="15 16">
    <name type="scientific">Undibacterium hunanense</name>
    <dbReference type="NCBI Taxonomy" id="2762292"/>
    <lineage>
        <taxon>Bacteria</taxon>
        <taxon>Pseudomonadati</taxon>
        <taxon>Pseudomonadota</taxon>
        <taxon>Betaproteobacteria</taxon>
        <taxon>Burkholderiales</taxon>
        <taxon>Oxalobacteraceae</taxon>
        <taxon>Undibacterium</taxon>
    </lineage>
</organism>
<sequence length="676" mass="76422">MSHGLNTPQSNAVNYMDGPCLVLAGAGSGKTRVITQKIVNLIELHGYDPRHIAALTFTNKAALEMQERIGKLLAEPRQARQLTVSTFHSLGVKILRQEAQALGLKDRFSIMDSDDCFSLVQDLAITTDKQLIRRIQTAMSLWKNGLVDPEVALKQAQDEDEAIAARVYRSYVATLSAYQAVDFDDLIRLPVELFRSNEQVRDKWQRRLRYLLVDEYQDTNTCQYELVKLLVTGIGKKPMFTAVGDDDQAIYAWRGATIENLKTLQVDFPNLEIIKLEQNYRSSTRILQAANAVIGNNPKLFEKSLWSEHGLGDPVKVLGMQDDEQEAEQVAIMISAHRFERQARYSDYAILYRGNHQARVIEQALRRERIPYTISGGQSFFDRAEIKDIIAYLRLIANEDDDPAFIRAITTPKRGVGLATLEVLGEFAGQWQCSLFAAVFKGGIEAKLPDKQLRPLRNFCSFINQVEAHAHREGHATELLDDLMKEINYEGYLYDSFEDRAAQGKWQNVLDFTQWLKTKGSGGKDGTDDHRSLLDLTQMVALMTMMEGKDEEPDAVRMSTLHASKGLEYPHVFLVGVEEGILPHKGDPDAPVETMAARIEEERRLMYVGITRAQRSLHITWCKKRKRAGAPVHCDVSRFIKEMKLDEGTALPAETEVMTPKERLAGLKALLNKPRE</sequence>
<accession>A0ABR6ZMH3</accession>
<dbReference type="CDD" id="cd17932">
    <property type="entry name" value="DEXQc_UvrD"/>
    <property type="match status" value="1"/>
</dbReference>
<dbReference type="Proteomes" id="UP000650424">
    <property type="component" value="Unassembled WGS sequence"/>
</dbReference>
<evidence type="ECO:0000256" key="5">
    <source>
        <dbReference type="ARBA" id="ARBA00022806"/>
    </source>
</evidence>
<dbReference type="InterPro" id="IPR014016">
    <property type="entry name" value="UvrD-like_ATP-bd"/>
</dbReference>
<dbReference type="InterPro" id="IPR005752">
    <property type="entry name" value="Helicase_Rep"/>
</dbReference>
<evidence type="ECO:0000259" key="13">
    <source>
        <dbReference type="PROSITE" id="PS51198"/>
    </source>
</evidence>
<name>A0ABR6ZMH3_9BURK</name>
<dbReference type="InterPro" id="IPR000212">
    <property type="entry name" value="DNA_helicase_UvrD/REP"/>
</dbReference>
<protein>
    <recommendedName>
        <fullName evidence="11">ATP-dependent DNA helicase Rep</fullName>
        <ecNumber evidence="11">5.6.2.4</ecNumber>
    </recommendedName>
    <alternativeName>
        <fullName evidence="11">DNA 3'-5' helicase Rep</fullName>
    </alternativeName>
</protein>
<dbReference type="Pfam" id="PF00580">
    <property type="entry name" value="UvrD-helicase"/>
    <property type="match status" value="1"/>
</dbReference>
<dbReference type="InterPro" id="IPR014017">
    <property type="entry name" value="DNA_helicase_UvrD-like_C"/>
</dbReference>
<dbReference type="HAMAP" id="MF_01920">
    <property type="entry name" value="Helicase_Rep"/>
    <property type="match status" value="1"/>
</dbReference>
<evidence type="ECO:0000313" key="16">
    <source>
        <dbReference type="Proteomes" id="UP000650424"/>
    </source>
</evidence>
<dbReference type="PROSITE" id="PS51198">
    <property type="entry name" value="UVRD_HELICASE_ATP_BIND"/>
    <property type="match status" value="1"/>
</dbReference>
<dbReference type="InterPro" id="IPR027417">
    <property type="entry name" value="P-loop_NTPase"/>
</dbReference>
<evidence type="ECO:0000313" key="15">
    <source>
        <dbReference type="EMBL" id="MBC3916605.1"/>
    </source>
</evidence>
<comment type="similarity">
    <text evidence="1 11">Belongs to the helicase family. UvrD subfamily.</text>
</comment>
<feature type="binding site" evidence="11">
    <location>
        <position position="281"/>
    </location>
    <ligand>
        <name>ATP</name>
        <dbReference type="ChEBI" id="CHEBI:30616"/>
    </ligand>
</feature>
<comment type="function">
    <text evidence="11">Rep helicase is a single-stranded DNA-dependent ATPase involved in DNA replication; it can initiate unwinding at a nick in the DNA. It binds to the single-stranded DNA and acts in a progressive fashion along the DNA in the 3' to 5' direction.</text>
</comment>
<evidence type="ECO:0000256" key="3">
    <source>
        <dbReference type="ARBA" id="ARBA00022741"/>
    </source>
</evidence>
<dbReference type="PANTHER" id="PTHR11070">
    <property type="entry name" value="UVRD / RECB / PCRA DNA HELICASE FAMILY MEMBER"/>
    <property type="match status" value="1"/>
</dbReference>
<keyword evidence="8 11" id="KW-0413">Isomerase</keyword>
<comment type="caution">
    <text evidence="15">The sequence shown here is derived from an EMBL/GenBank/DDBJ whole genome shotgun (WGS) entry which is preliminary data.</text>
</comment>
<keyword evidence="5 11" id="KW-0347">Helicase</keyword>
<keyword evidence="6 11" id="KW-0067">ATP-binding</keyword>
<evidence type="ECO:0000256" key="6">
    <source>
        <dbReference type="ARBA" id="ARBA00022840"/>
    </source>
</evidence>
<comment type="subunit">
    <text evidence="11">Homodimer.</text>
</comment>
<dbReference type="RefSeq" id="WP_186945859.1">
    <property type="nucleotide sequence ID" value="NZ_JACOGF010000002.1"/>
</dbReference>
<dbReference type="EC" id="5.6.2.4" evidence="11"/>
<evidence type="ECO:0000256" key="7">
    <source>
        <dbReference type="ARBA" id="ARBA00023125"/>
    </source>
</evidence>
<dbReference type="Gene3D" id="1.10.10.160">
    <property type="match status" value="1"/>
</dbReference>
<evidence type="ECO:0000256" key="10">
    <source>
        <dbReference type="ARBA" id="ARBA00048988"/>
    </source>
</evidence>
<evidence type="ECO:0000256" key="8">
    <source>
        <dbReference type="ARBA" id="ARBA00023235"/>
    </source>
</evidence>
<dbReference type="InterPro" id="IPR013986">
    <property type="entry name" value="DExx_box_DNA_helicase_dom_sf"/>
</dbReference>
<evidence type="ECO:0000256" key="11">
    <source>
        <dbReference type="HAMAP-Rule" id="MF_01920"/>
    </source>
</evidence>
<dbReference type="SUPFAM" id="SSF52540">
    <property type="entry name" value="P-loop containing nucleoside triphosphate hydrolases"/>
    <property type="match status" value="1"/>
</dbReference>
<keyword evidence="4 11" id="KW-0378">Hydrolase</keyword>
<dbReference type="Gene3D" id="3.40.50.300">
    <property type="entry name" value="P-loop containing nucleotide triphosphate hydrolases"/>
    <property type="match status" value="2"/>
</dbReference>
<dbReference type="CDD" id="cd18807">
    <property type="entry name" value="SF1_C_UvrD"/>
    <property type="match status" value="1"/>
</dbReference>